<dbReference type="PANTHER" id="PTHR47396">
    <property type="entry name" value="TYPE I RESTRICTION ENZYME ECOKI R PROTEIN"/>
    <property type="match status" value="1"/>
</dbReference>
<dbReference type="Pfam" id="PF00271">
    <property type="entry name" value="Helicase_C"/>
    <property type="match status" value="1"/>
</dbReference>
<dbReference type="PROSITE" id="PS51194">
    <property type="entry name" value="HELICASE_CTER"/>
    <property type="match status" value="1"/>
</dbReference>
<dbReference type="CDD" id="cd18799">
    <property type="entry name" value="SF2_C_EcoAI-like"/>
    <property type="match status" value="1"/>
</dbReference>
<dbReference type="GO" id="GO:0009035">
    <property type="term" value="F:type I site-specific deoxyribonuclease activity"/>
    <property type="evidence" value="ECO:0007669"/>
    <property type="project" value="UniProtKB-EC"/>
</dbReference>
<dbReference type="SMART" id="SM00490">
    <property type="entry name" value="HELICc"/>
    <property type="match status" value="1"/>
</dbReference>
<dbReference type="InterPro" id="IPR007409">
    <property type="entry name" value="Restrct_endonuc_type1_HsdR_N"/>
</dbReference>
<dbReference type="InterPro" id="IPR006935">
    <property type="entry name" value="Helicase/UvrB_N"/>
</dbReference>
<evidence type="ECO:0000259" key="1">
    <source>
        <dbReference type="PROSITE" id="PS51192"/>
    </source>
</evidence>
<dbReference type="GO" id="GO:0005524">
    <property type="term" value="F:ATP binding"/>
    <property type="evidence" value="ECO:0007669"/>
    <property type="project" value="UniProtKB-KW"/>
</dbReference>
<dbReference type="InterPro" id="IPR001650">
    <property type="entry name" value="Helicase_C-like"/>
</dbReference>
<reference evidence="3" key="1">
    <citation type="journal article" date="2015" name="Proc. Natl. Acad. Sci. U.S.A.">
        <title>Networks of energetic and metabolic interactions define dynamics in microbial communities.</title>
        <authorList>
            <person name="Embree M."/>
            <person name="Liu J.K."/>
            <person name="Al-Bassam M.M."/>
            <person name="Zengler K."/>
        </authorList>
    </citation>
    <scope>NUCLEOTIDE SEQUENCE</scope>
</reference>
<keyword evidence="3" id="KW-0378">Hydrolase</keyword>
<feature type="domain" description="Helicase ATP-binding" evidence="1">
    <location>
        <begin position="174"/>
        <end position="381"/>
    </location>
</feature>
<comment type="caution">
    <text evidence="3">The sequence shown here is derived from an EMBL/GenBank/DDBJ whole genome shotgun (WGS) entry which is preliminary data.</text>
</comment>
<dbReference type="EC" id="3.1.21.3" evidence="3"/>
<dbReference type="Gene3D" id="3.40.50.300">
    <property type="entry name" value="P-loop containing nucleotide triphosphate hydrolases"/>
    <property type="match status" value="2"/>
</dbReference>
<accession>A0A0W8F2E8</accession>
<dbReference type="PROSITE" id="PS51192">
    <property type="entry name" value="HELICASE_ATP_BIND_1"/>
    <property type="match status" value="1"/>
</dbReference>
<dbReference type="SUPFAM" id="SSF52540">
    <property type="entry name" value="P-loop containing nucleoside triphosphate hydrolases"/>
    <property type="match status" value="1"/>
</dbReference>
<dbReference type="GO" id="GO:0005829">
    <property type="term" value="C:cytosol"/>
    <property type="evidence" value="ECO:0007669"/>
    <property type="project" value="TreeGrafter"/>
</dbReference>
<dbReference type="GO" id="GO:0003677">
    <property type="term" value="F:DNA binding"/>
    <property type="evidence" value="ECO:0007669"/>
    <property type="project" value="UniProtKB-KW"/>
</dbReference>
<protein>
    <submittedName>
        <fullName evidence="3">Type i restriction-modification system, restriction subunit r</fullName>
        <ecNumber evidence="3">3.1.21.3</ecNumber>
    </submittedName>
</protein>
<dbReference type="Pfam" id="PF04313">
    <property type="entry name" value="HSDR_N"/>
    <property type="match status" value="1"/>
</dbReference>
<dbReference type="InterPro" id="IPR027417">
    <property type="entry name" value="P-loop_NTPase"/>
</dbReference>
<name>A0A0W8F2E8_9ZZZZ</name>
<dbReference type="AlphaFoldDB" id="A0A0W8F2E8"/>
<evidence type="ECO:0000313" key="3">
    <source>
        <dbReference type="EMBL" id="KUG15080.1"/>
    </source>
</evidence>
<dbReference type="PANTHER" id="PTHR47396:SF1">
    <property type="entry name" value="ATP-DEPENDENT HELICASE IRC3-RELATED"/>
    <property type="match status" value="1"/>
</dbReference>
<dbReference type="GO" id="GO:0009307">
    <property type="term" value="P:DNA restriction-modification system"/>
    <property type="evidence" value="ECO:0007669"/>
    <property type="project" value="UniProtKB-KW"/>
</dbReference>
<dbReference type="EMBL" id="LNQE01001589">
    <property type="protein sequence ID" value="KUG15080.1"/>
    <property type="molecule type" value="Genomic_DNA"/>
</dbReference>
<dbReference type="Pfam" id="PF08463">
    <property type="entry name" value="EcoEI_R_C"/>
    <property type="match status" value="1"/>
</dbReference>
<evidence type="ECO:0000259" key="2">
    <source>
        <dbReference type="PROSITE" id="PS51194"/>
    </source>
</evidence>
<dbReference type="InterPro" id="IPR014001">
    <property type="entry name" value="Helicase_ATP-bd"/>
</dbReference>
<feature type="domain" description="Helicase C-terminal" evidence="2">
    <location>
        <begin position="456"/>
        <end position="622"/>
    </location>
</feature>
<dbReference type="Pfam" id="PF04851">
    <property type="entry name" value="ResIII"/>
    <property type="match status" value="1"/>
</dbReference>
<sequence>MTEEPERVTRKKRIDPLLKASGWKIAPFTEGMELSRFNQFALEEYATENGPADYALCIEGKILGVIEAKRLTRGPQGVLTQAERYAEGLMGNPFNFEGKHVPFLYSTNGEVIFFHDVRNHLNLSREIAKFHTPRALLELLNRNTEIAAYNLRQRPNTHPRLRPYQIDANTAIEEGIESRKRNMLVAMATGTGKTFTLVNEIYRLMKSGVGKRILFLVDRRALAAQAVKAFASFEPEPGLKFDKIYEVYSQRFFREDFEADEPFDPKVLPQSYLEDPKVGHAFVYVCTIQRMTIYLLGPNAGRTYGIEDEPIEDDAARLNIPIHAFDIVIADECHRGYTAAEQSVWRNTLNHFDAIKIGLTATPAAHTTSYFGEPVYRYEYERAVREGYLVDYDAVAISSDVRMNGIFLSEGEQVEIIDPEKGSKFYDCLEDERQFDSTEIERKVTSPDSNRKIISEIKRYAEEHEKRFGRFPKTLIFAANDLPHTSHADQLVRQAREIFNRGESFVDKITGKVDRPLQHIREFRNRKEPAIVVTVDLLSTGVDIPDLEYIVFLRPVKSRILFVQMLGRGTRKGEHYPDKSHFVVFDCFGGTLLDYFRKSTDMTVEPPQRETRSITQVIEDVYQNRDREYNTRVLVKRLQRIDKEMSGEARDMFRAYIEGGDLRKFATSLPRLIKEDFSSTMDILRDQHFQDLLENYPRPPRSFLVSYQPDTVGSHWLIHDGAGNEYKPEDYLTLFSRFVKENPSQIEAIRILLDRPKDWSTDALIELKTKLSATKERFTVENLRKAHEVKYHRALVDLISMVKHAAREEEPLLTAEERVHRVFENIFAGDTFTPEQQQWLERIRAHLIENLSITQEDFDVIPLFSQHGGWGRANRVFEGHLPELIQRCNEVIAA</sequence>
<dbReference type="Gene3D" id="3.90.1570.30">
    <property type="match status" value="1"/>
</dbReference>
<dbReference type="InterPro" id="IPR050742">
    <property type="entry name" value="Helicase_Restrict-Modif_Enz"/>
</dbReference>
<dbReference type="SMART" id="SM00487">
    <property type="entry name" value="DEXDc"/>
    <property type="match status" value="1"/>
</dbReference>
<dbReference type="InterPro" id="IPR013670">
    <property type="entry name" value="EcoEI_R_C_dom"/>
</dbReference>
<organism evidence="3">
    <name type="scientific">hydrocarbon metagenome</name>
    <dbReference type="NCBI Taxonomy" id="938273"/>
    <lineage>
        <taxon>unclassified sequences</taxon>
        <taxon>metagenomes</taxon>
        <taxon>ecological metagenomes</taxon>
    </lineage>
</organism>
<gene>
    <name evidence="3" type="ORF">ASZ90_015259</name>
</gene>
<proteinExistence type="predicted"/>